<evidence type="ECO:0000313" key="4">
    <source>
        <dbReference type="Proteomes" id="UP000838878"/>
    </source>
</evidence>
<reference evidence="3" key="1">
    <citation type="submission" date="2021-12" db="EMBL/GenBank/DDBJ databases">
        <authorList>
            <person name="Martin H S."/>
        </authorList>
    </citation>
    <scope>NUCLEOTIDE SEQUENCE</scope>
</reference>
<sequence>MRDICVDNFLMMCNPDHVERHSDSSDFENPEKIPAIAPKSGNHRLLNSKYCNSKQEKQFCNEFTMFHNTLSNNERKTRSQSHRQCSNSFNHVTNYGINYKVEHSKKIYSYNNKDDKYCNMEKVNARSLVRDKVVPCLSTIFRRSNNNIKHVANIEGDKTDIINKCNRTYCLNCKRRYMNKLNGQQRGYSVQPVYALEENVQTSPFQLSNDHEFNHKANHYSDVSYDVSLSSEAEAESIKNYKYRKFLKSVKDKLEKEIRKECAECNTVNNQQQQYPSKLQIKLPYQVYASTSCLANCPSTKTEGVTKVASISSAFWDFFAQKMKSKIQNQEACECTKPSQPCSPTTCENLSPAENPNKYNYYDQINTNSCCQQTETSITDSNTSTKKKNKENKDPKTICKCYPKSKQKSKSKTSPSVAQDDKSKPCQESHDDITRAISEKYNGEILCIHNPPCILINGCLNLPPPKSNVQGNLWPVTQSKKSSFVQMCRKIKRSKQKTFNNASQYHPPYAELQQCLPEFRSEKIIQSICNHDPPCEIVHSCYRAKYDSKLHNSCVHVPMCRKLPECLLVEKNSEHTLCRHNPKCAELPLCSRKYIVLTAKEEVGTQVRQKVKMVCRHEPHCFMIPKCLAQAISGDYIPYGAIPGCIHNPQCENVPACCRKSFKQMVSVPSQYPNACRIV</sequence>
<evidence type="ECO:0000313" key="3">
    <source>
        <dbReference type="EMBL" id="CAH0729991.1"/>
    </source>
</evidence>
<dbReference type="Proteomes" id="UP000838878">
    <property type="component" value="Chromosome 8"/>
</dbReference>
<feature type="non-terminal residue" evidence="3">
    <location>
        <position position="679"/>
    </location>
</feature>
<name>A0A8J9YLJ0_9NEOP</name>
<accession>A0A8J9YLJ0</accession>
<keyword evidence="1" id="KW-0175">Coiled coil</keyword>
<proteinExistence type="predicted"/>
<evidence type="ECO:0000256" key="2">
    <source>
        <dbReference type="SAM" id="MobiDB-lite"/>
    </source>
</evidence>
<keyword evidence="4" id="KW-1185">Reference proteome</keyword>
<evidence type="ECO:0000256" key="1">
    <source>
        <dbReference type="SAM" id="Coils"/>
    </source>
</evidence>
<organism evidence="3 4">
    <name type="scientific">Brenthis ino</name>
    <name type="common">lesser marbled fritillary</name>
    <dbReference type="NCBI Taxonomy" id="405034"/>
    <lineage>
        <taxon>Eukaryota</taxon>
        <taxon>Metazoa</taxon>
        <taxon>Ecdysozoa</taxon>
        <taxon>Arthropoda</taxon>
        <taxon>Hexapoda</taxon>
        <taxon>Insecta</taxon>
        <taxon>Pterygota</taxon>
        <taxon>Neoptera</taxon>
        <taxon>Endopterygota</taxon>
        <taxon>Lepidoptera</taxon>
        <taxon>Glossata</taxon>
        <taxon>Ditrysia</taxon>
        <taxon>Papilionoidea</taxon>
        <taxon>Nymphalidae</taxon>
        <taxon>Heliconiinae</taxon>
        <taxon>Argynnini</taxon>
        <taxon>Brenthis</taxon>
    </lineage>
</organism>
<dbReference type="AlphaFoldDB" id="A0A8J9YLJ0"/>
<feature type="region of interest" description="Disordered" evidence="2">
    <location>
        <begin position="380"/>
        <end position="430"/>
    </location>
</feature>
<feature type="coiled-coil region" evidence="1">
    <location>
        <begin position="244"/>
        <end position="271"/>
    </location>
</feature>
<dbReference type="EMBL" id="OV170228">
    <property type="protein sequence ID" value="CAH0729991.1"/>
    <property type="molecule type" value="Genomic_DNA"/>
</dbReference>
<dbReference type="OrthoDB" id="7479140at2759"/>
<feature type="compositionally biased region" description="Basic and acidic residues" evidence="2">
    <location>
        <begin position="419"/>
        <end position="430"/>
    </location>
</feature>
<protein>
    <submittedName>
        <fullName evidence="3">Uncharacterized protein</fullName>
    </submittedName>
</protein>
<gene>
    <name evidence="3" type="ORF">BINO364_LOCUS15021</name>
</gene>